<evidence type="ECO:0000256" key="7">
    <source>
        <dbReference type="ARBA" id="ARBA00022741"/>
    </source>
</evidence>
<reference evidence="19" key="1">
    <citation type="submission" date="2023-07" db="EMBL/GenBank/DDBJ databases">
        <authorList>
            <consortium name="CYATHOMIX"/>
        </authorList>
    </citation>
    <scope>NUCLEOTIDE SEQUENCE</scope>
    <source>
        <strain evidence="19">N/A</strain>
    </source>
</reference>
<dbReference type="SUPFAM" id="SSF55681">
    <property type="entry name" value="Class II aaRS and biotin synthetases"/>
    <property type="match status" value="1"/>
</dbReference>
<evidence type="ECO:0000256" key="14">
    <source>
        <dbReference type="ARBA" id="ARBA00047929"/>
    </source>
</evidence>
<keyword evidence="7" id="KW-0547">Nucleotide-binding</keyword>
<dbReference type="InterPro" id="IPR010978">
    <property type="entry name" value="tRNA-bd_arm"/>
</dbReference>
<dbReference type="GO" id="GO:0006434">
    <property type="term" value="P:seryl-tRNA aminoacylation"/>
    <property type="evidence" value="ECO:0007669"/>
    <property type="project" value="InterPro"/>
</dbReference>
<sequence>MYSSSVEEDFNDISHAEVSFHTPAERFGVHINIGGSEAVQKNFSNEAEPAEEAEPANLTVEQKAKADAKAKTKSQTGKEKTGAKDGKAGTSQDAKGNQEKADEQAQTSTVPFYGGGSDTQEGSLKVAPHDDGIFDSMTGGHQMLEKRNNSLSLDGFTTLEKKRREILAEVEVLKNQRNTVSKQIGAMKKNGENADAVMAEMRQVGEKISELDGQLKEVETELRDFMLRIPNMPKEDVPYGKDDSDNPEVRRYLEPTKFDFEPKAHWDLGEALDIIDAERAAKVTGARFTFYKGLGARLERALINFMMDTHAFHHGYTEMLAPCVANKDSMTGTGQLPKFAEDMFKLEGLDYYMVPTAEVPTTNYHREEILDGKNLPEHYCAYTACYRAEAGSAGRDTRGLIRQHQFNKVELIKFCMPENSWDELEKMTDDAEDILRRLGLPYRVVLLCTGDMGFTSAKTYDIEVWMPGQNTYREISSCSNCLDFQARRANIKFRREAKGKPEFVHTLNGSGLAVGRTFAAILENYQQADGTIKIPEALVPYMGGITEIKKNEL</sequence>
<dbReference type="PANTHER" id="PTHR43697:SF1">
    <property type="entry name" value="SERINE--TRNA LIGASE"/>
    <property type="match status" value="1"/>
</dbReference>
<evidence type="ECO:0000256" key="4">
    <source>
        <dbReference type="ARBA" id="ARBA00012840"/>
    </source>
</evidence>
<organism evidence="19 20">
    <name type="scientific">Cylicocyclus nassatus</name>
    <name type="common">Nematode worm</name>
    <dbReference type="NCBI Taxonomy" id="53992"/>
    <lineage>
        <taxon>Eukaryota</taxon>
        <taxon>Metazoa</taxon>
        <taxon>Ecdysozoa</taxon>
        <taxon>Nematoda</taxon>
        <taxon>Chromadorea</taxon>
        <taxon>Rhabditida</taxon>
        <taxon>Rhabditina</taxon>
        <taxon>Rhabditomorpha</taxon>
        <taxon>Strongyloidea</taxon>
        <taxon>Strongylidae</taxon>
        <taxon>Cylicocyclus</taxon>
    </lineage>
</organism>
<comment type="caution">
    <text evidence="19">The sequence shown here is derived from an EMBL/GenBank/DDBJ whole genome shotgun (WGS) entry which is preliminary data.</text>
</comment>
<evidence type="ECO:0000256" key="11">
    <source>
        <dbReference type="ARBA" id="ARBA00031113"/>
    </source>
</evidence>
<dbReference type="Proteomes" id="UP001176961">
    <property type="component" value="Unassembled WGS sequence"/>
</dbReference>
<dbReference type="InterPro" id="IPR015866">
    <property type="entry name" value="Ser-tRNA-synth_1_N"/>
</dbReference>
<evidence type="ECO:0000256" key="9">
    <source>
        <dbReference type="ARBA" id="ARBA00022917"/>
    </source>
</evidence>
<evidence type="ECO:0000256" key="10">
    <source>
        <dbReference type="ARBA" id="ARBA00023146"/>
    </source>
</evidence>
<dbReference type="EMBL" id="CATQJL010000244">
    <property type="protein sequence ID" value="CAJ0600697.1"/>
    <property type="molecule type" value="Genomic_DNA"/>
</dbReference>
<dbReference type="InterPro" id="IPR045864">
    <property type="entry name" value="aa-tRNA-synth_II/BPL/LPL"/>
</dbReference>
<dbReference type="PROSITE" id="PS50862">
    <property type="entry name" value="AA_TRNA_LIGASE_II"/>
    <property type="match status" value="1"/>
</dbReference>
<dbReference type="GO" id="GO:0005524">
    <property type="term" value="F:ATP binding"/>
    <property type="evidence" value="ECO:0007669"/>
    <property type="project" value="UniProtKB-KW"/>
</dbReference>
<evidence type="ECO:0000259" key="18">
    <source>
        <dbReference type="PROSITE" id="PS50862"/>
    </source>
</evidence>
<dbReference type="EC" id="6.1.1.11" evidence="4"/>
<dbReference type="InterPro" id="IPR042103">
    <property type="entry name" value="SerRS_1_N_sf"/>
</dbReference>
<protein>
    <recommendedName>
        <fullName evidence="13">Serine--tRNA ligase</fullName>
        <ecNumber evidence="4">6.1.1.11</ecNumber>
    </recommendedName>
    <alternativeName>
        <fullName evidence="11">Seryl-tRNA synthetase</fullName>
    </alternativeName>
    <alternativeName>
        <fullName evidence="12">Seryl-tRNA(Ser/Sec) synthetase</fullName>
    </alternativeName>
</protein>
<keyword evidence="20" id="KW-1185">Reference proteome</keyword>
<evidence type="ECO:0000256" key="17">
    <source>
        <dbReference type="SAM" id="MobiDB-lite"/>
    </source>
</evidence>
<comment type="similarity">
    <text evidence="3">Belongs to the class-II aminoacyl-tRNA synthetase family. Type-1 seryl-tRNA synthetase subfamily.</text>
</comment>
<comment type="subcellular location">
    <subcellularLocation>
        <location evidence="1">Cytoplasm</location>
    </subcellularLocation>
</comment>
<feature type="compositionally biased region" description="Basic and acidic residues" evidence="17">
    <location>
        <begin position="62"/>
        <end position="87"/>
    </location>
</feature>
<keyword evidence="6" id="KW-0436">Ligase</keyword>
<accession>A0AA36M8K1</accession>
<evidence type="ECO:0000256" key="13">
    <source>
        <dbReference type="ARBA" id="ARBA00039158"/>
    </source>
</evidence>
<dbReference type="InterPro" id="IPR006195">
    <property type="entry name" value="aa-tRNA-synth_II"/>
</dbReference>
<evidence type="ECO:0000256" key="2">
    <source>
        <dbReference type="ARBA" id="ARBA00005045"/>
    </source>
</evidence>
<dbReference type="Gene3D" id="3.30.930.10">
    <property type="entry name" value="Bira Bifunctional Protein, Domain 2"/>
    <property type="match status" value="1"/>
</dbReference>
<keyword evidence="9" id="KW-0648">Protein biosynthesis</keyword>
<dbReference type="Pfam" id="PF02403">
    <property type="entry name" value="Seryl_tRNA_N"/>
    <property type="match status" value="1"/>
</dbReference>
<proteinExistence type="inferred from homology"/>
<dbReference type="AlphaFoldDB" id="A0AA36M8K1"/>
<evidence type="ECO:0000256" key="1">
    <source>
        <dbReference type="ARBA" id="ARBA00004496"/>
    </source>
</evidence>
<evidence type="ECO:0000313" key="19">
    <source>
        <dbReference type="EMBL" id="CAJ0600697.1"/>
    </source>
</evidence>
<dbReference type="InterPro" id="IPR002317">
    <property type="entry name" value="Ser-tRNA-ligase_type_1"/>
</dbReference>
<keyword evidence="8" id="KW-0067">ATP-binding</keyword>
<dbReference type="SUPFAM" id="SSF46589">
    <property type="entry name" value="tRNA-binding arm"/>
    <property type="match status" value="1"/>
</dbReference>
<dbReference type="HAMAP" id="MF_00176">
    <property type="entry name" value="Ser_tRNA_synth_type1"/>
    <property type="match status" value="1"/>
</dbReference>
<evidence type="ECO:0000256" key="12">
    <source>
        <dbReference type="ARBA" id="ARBA00033352"/>
    </source>
</evidence>
<evidence type="ECO:0000256" key="8">
    <source>
        <dbReference type="ARBA" id="ARBA00022840"/>
    </source>
</evidence>
<feature type="region of interest" description="Disordered" evidence="17">
    <location>
        <begin position="40"/>
        <end position="125"/>
    </location>
</feature>
<dbReference type="InterPro" id="IPR002314">
    <property type="entry name" value="aa-tRNA-synt_IIb"/>
</dbReference>
<feature type="domain" description="Aminoacyl-transfer RNA synthetases class-II family profile" evidence="18">
    <location>
        <begin position="297"/>
        <end position="535"/>
    </location>
</feature>
<evidence type="ECO:0000256" key="3">
    <source>
        <dbReference type="ARBA" id="ARBA00010728"/>
    </source>
</evidence>
<keyword evidence="5" id="KW-0963">Cytoplasm</keyword>
<dbReference type="GO" id="GO:0005737">
    <property type="term" value="C:cytoplasm"/>
    <property type="evidence" value="ECO:0007669"/>
    <property type="project" value="UniProtKB-SubCell"/>
</dbReference>
<evidence type="ECO:0000313" key="20">
    <source>
        <dbReference type="Proteomes" id="UP001176961"/>
    </source>
</evidence>
<evidence type="ECO:0000256" key="6">
    <source>
        <dbReference type="ARBA" id="ARBA00022598"/>
    </source>
</evidence>
<dbReference type="GO" id="GO:0004828">
    <property type="term" value="F:serine-tRNA ligase activity"/>
    <property type="evidence" value="ECO:0007669"/>
    <property type="project" value="UniProtKB-EC"/>
</dbReference>
<keyword evidence="16" id="KW-0175">Coiled coil</keyword>
<dbReference type="InterPro" id="IPR033729">
    <property type="entry name" value="SerRS_core"/>
</dbReference>
<dbReference type="PANTHER" id="PTHR43697">
    <property type="entry name" value="SERYL-TRNA SYNTHETASE"/>
    <property type="match status" value="1"/>
</dbReference>
<evidence type="ECO:0000256" key="16">
    <source>
        <dbReference type="SAM" id="Coils"/>
    </source>
</evidence>
<evidence type="ECO:0000256" key="15">
    <source>
        <dbReference type="ARBA" id="ARBA00048823"/>
    </source>
</evidence>
<dbReference type="NCBIfam" id="TIGR00414">
    <property type="entry name" value="serS"/>
    <property type="match status" value="1"/>
</dbReference>
<comment type="catalytic activity">
    <reaction evidence="14">
        <text>tRNA(Sec) + L-serine + ATP = L-seryl-tRNA(Sec) + AMP + diphosphate + H(+)</text>
        <dbReference type="Rhea" id="RHEA:42580"/>
        <dbReference type="Rhea" id="RHEA-COMP:9742"/>
        <dbReference type="Rhea" id="RHEA-COMP:10128"/>
        <dbReference type="ChEBI" id="CHEBI:15378"/>
        <dbReference type="ChEBI" id="CHEBI:30616"/>
        <dbReference type="ChEBI" id="CHEBI:33019"/>
        <dbReference type="ChEBI" id="CHEBI:33384"/>
        <dbReference type="ChEBI" id="CHEBI:78442"/>
        <dbReference type="ChEBI" id="CHEBI:78533"/>
        <dbReference type="ChEBI" id="CHEBI:456215"/>
        <dbReference type="EC" id="6.1.1.11"/>
    </reaction>
</comment>
<comment type="catalytic activity">
    <reaction evidence="15">
        <text>tRNA(Ser) + L-serine + ATP = L-seryl-tRNA(Ser) + AMP + diphosphate + H(+)</text>
        <dbReference type="Rhea" id="RHEA:12292"/>
        <dbReference type="Rhea" id="RHEA-COMP:9669"/>
        <dbReference type="Rhea" id="RHEA-COMP:9703"/>
        <dbReference type="ChEBI" id="CHEBI:15378"/>
        <dbReference type="ChEBI" id="CHEBI:30616"/>
        <dbReference type="ChEBI" id="CHEBI:33019"/>
        <dbReference type="ChEBI" id="CHEBI:33384"/>
        <dbReference type="ChEBI" id="CHEBI:78442"/>
        <dbReference type="ChEBI" id="CHEBI:78533"/>
        <dbReference type="ChEBI" id="CHEBI:456215"/>
        <dbReference type="EC" id="6.1.1.11"/>
    </reaction>
</comment>
<gene>
    <name evidence="19" type="ORF">CYNAS_LOCUS12680</name>
</gene>
<comment type="pathway">
    <text evidence="2">Aminoacyl-tRNA biosynthesis; selenocysteinyl-tRNA(Sec) biosynthesis; L-seryl-tRNA(Sec) from L-serine and tRNA(Sec): step 1/1.</text>
</comment>
<evidence type="ECO:0000256" key="5">
    <source>
        <dbReference type="ARBA" id="ARBA00022490"/>
    </source>
</evidence>
<feature type="coiled-coil region" evidence="16">
    <location>
        <begin position="156"/>
        <end position="228"/>
    </location>
</feature>
<dbReference type="CDD" id="cd00770">
    <property type="entry name" value="SerRS_core"/>
    <property type="match status" value="1"/>
</dbReference>
<keyword evidence="10" id="KW-0030">Aminoacyl-tRNA synthetase</keyword>
<name>A0AA36M8K1_CYLNA</name>
<dbReference type="Pfam" id="PF00587">
    <property type="entry name" value="tRNA-synt_2b"/>
    <property type="match status" value="1"/>
</dbReference>
<dbReference type="Gene3D" id="1.10.287.40">
    <property type="entry name" value="Serine-tRNA synthetase, tRNA binding domain"/>
    <property type="match status" value="1"/>
</dbReference>
<dbReference type="PRINTS" id="PR00981">
    <property type="entry name" value="TRNASYNTHSER"/>
</dbReference>